<dbReference type="AlphaFoldDB" id="A0A1G1VQS9"/>
<keyword evidence="1" id="KW-1133">Transmembrane helix</keyword>
<keyword evidence="1" id="KW-0472">Membrane</keyword>
<evidence type="ECO:0000313" key="3">
    <source>
        <dbReference type="Proteomes" id="UP000179233"/>
    </source>
</evidence>
<accession>A0A1G1VQS9</accession>
<name>A0A1G1VQS9_9BACT</name>
<dbReference type="EMBL" id="MHCJ01000006">
    <property type="protein sequence ID" value="OGY17755.1"/>
    <property type="molecule type" value="Genomic_DNA"/>
</dbReference>
<gene>
    <name evidence="2" type="ORF">A2786_00305</name>
</gene>
<evidence type="ECO:0000313" key="2">
    <source>
        <dbReference type="EMBL" id="OGY17755.1"/>
    </source>
</evidence>
<protein>
    <submittedName>
        <fullName evidence="2">Uncharacterized protein</fullName>
    </submittedName>
</protein>
<sequence>MLLRWEWPGSVRGMFDLVGLWVGGAIGMALLGLDRVIHVYATRPHEQLSQQVSSLVGQRKLREALQTLLLRRGEQYHLAFRNGVFALVFIPVLFFAITSTSGLFGKGIALGLMVHLVYDIWRDQLTRPQHLNSWLFWMVSREVSPEEQRTFVWILTGGFGLLNLLLL</sequence>
<keyword evidence="1" id="KW-0812">Transmembrane</keyword>
<evidence type="ECO:0000256" key="1">
    <source>
        <dbReference type="SAM" id="Phobius"/>
    </source>
</evidence>
<feature type="transmembrane region" description="Helical" evidence="1">
    <location>
        <begin position="20"/>
        <end position="41"/>
    </location>
</feature>
<feature type="transmembrane region" description="Helical" evidence="1">
    <location>
        <begin position="78"/>
        <end position="97"/>
    </location>
</feature>
<dbReference type="Proteomes" id="UP000179233">
    <property type="component" value="Unassembled WGS sequence"/>
</dbReference>
<comment type="caution">
    <text evidence="2">The sequence shown here is derived from an EMBL/GenBank/DDBJ whole genome shotgun (WGS) entry which is preliminary data.</text>
</comment>
<proteinExistence type="predicted"/>
<organism evidence="2 3">
    <name type="scientific">Candidatus Chisholmbacteria bacterium RIFCSPHIGHO2_01_FULL_52_32</name>
    <dbReference type="NCBI Taxonomy" id="1797591"/>
    <lineage>
        <taxon>Bacteria</taxon>
        <taxon>Candidatus Chisholmiibacteriota</taxon>
    </lineage>
</organism>
<reference evidence="2 3" key="1">
    <citation type="journal article" date="2016" name="Nat. Commun.">
        <title>Thousands of microbial genomes shed light on interconnected biogeochemical processes in an aquifer system.</title>
        <authorList>
            <person name="Anantharaman K."/>
            <person name="Brown C.T."/>
            <person name="Hug L.A."/>
            <person name="Sharon I."/>
            <person name="Castelle C.J."/>
            <person name="Probst A.J."/>
            <person name="Thomas B.C."/>
            <person name="Singh A."/>
            <person name="Wilkins M.J."/>
            <person name="Karaoz U."/>
            <person name="Brodie E.L."/>
            <person name="Williams K.H."/>
            <person name="Hubbard S.S."/>
            <person name="Banfield J.F."/>
        </authorList>
    </citation>
    <scope>NUCLEOTIDE SEQUENCE [LARGE SCALE GENOMIC DNA]</scope>
</reference>